<dbReference type="InterPro" id="IPR043128">
    <property type="entry name" value="Rev_trsase/Diguanyl_cyclase"/>
</dbReference>
<reference evidence="3 4" key="1">
    <citation type="submission" date="2014-06" db="EMBL/GenBank/DDBJ databases">
        <title>The genome of the endonuclear symbiont Nucleicultrix amoebiphila.</title>
        <authorList>
            <person name="Schulz F."/>
            <person name="Horn M."/>
        </authorList>
    </citation>
    <scope>NUCLEOTIDE SEQUENCE [LARGE SCALE GENOMIC DNA]</scope>
    <source>
        <strain evidence="3 4">FS5</strain>
    </source>
</reference>
<dbReference type="OrthoDB" id="7251575at2"/>
<evidence type="ECO:0000313" key="3">
    <source>
        <dbReference type="EMBL" id="ARN84959.1"/>
    </source>
</evidence>
<accession>A0A1W6N5D6</accession>
<dbReference type="AlphaFoldDB" id="A0A1W6N5D6"/>
<dbReference type="RefSeq" id="WP_085784471.1">
    <property type="nucleotide sequence ID" value="NZ_CP008743.1"/>
</dbReference>
<organism evidence="3 4">
    <name type="scientific">Candidatus Nucleicultrix amoebiphila FS5</name>
    <dbReference type="NCBI Taxonomy" id="1414854"/>
    <lineage>
        <taxon>Bacteria</taxon>
        <taxon>Pseudomonadati</taxon>
        <taxon>Pseudomonadota</taxon>
        <taxon>Alphaproteobacteria</taxon>
        <taxon>Holosporales</taxon>
        <taxon>Candidatus Nucleicultricaceae</taxon>
        <taxon>Candidatus Nucleicultrix</taxon>
    </lineage>
</organism>
<dbReference type="Proteomes" id="UP000237351">
    <property type="component" value="Chromosome"/>
</dbReference>
<keyword evidence="4" id="KW-1185">Reference proteome</keyword>
<dbReference type="Pfam" id="PF00990">
    <property type="entry name" value="GGDEF"/>
    <property type="match status" value="1"/>
</dbReference>
<gene>
    <name evidence="3" type="ORF">GQ61_06300</name>
</gene>
<dbReference type="InterPro" id="IPR029787">
    <property type="entry name" value="Nucleotide_cyclase"/>
</dbReference>
<evidence type="ECO:0000259" key="2">
    <source>
        <dbReference type="SMART" id="SM00267"/>
    </source>
</evidence>
<feature type="domain" description="GGDEF" evidence="2">
    <location>
        <begin position="117"/>
        <end position="295"/>
    </location>
</feature>
<dbReference type="SMART" id="SM00267">
    <property type="entry name" value="GGDEF"/>
    <property type="match status" value="1"/>
</dbReference>
<feature type="compositionally biased region" description="Basic residues" evidence="1">
    <location>
        <begin position="307"/>
        <end position="316"/>
    </location>
</feature>
<proteinExistence type="predicted"/>
<dbReference type="STRING" id="1414854.GQ61_06300"/>
<dbReference type="EMBL" id="CP008743">
    <property type="protein sequence ID" value="ARN84959.1"/>
    <property type="molecule type" value="Genomic_DNA"/>
</dbReference>
<protein>
    <recommendedName>
        <fullName evidence="2">GGDEF domain-containing protein</fullName>
    </recommendedName>
</protein>
<name>A0A1W6N5D6_9PROT</name>
<evidence type="ECO:0000256" key="1">
    <source>
        <dbReference type="SAM" id="MobiDB-lite"/>
    </source>
</evidence>
<dbReference type="KEGG" id="naf:GQ61_06300"/>
<feature type="region of interest" description="Disordered" evidence="1">
    <location>
        <begin position="297"/>
        <end position="316"/>
    </location>
</feature>
<dbReference type="Gene3D" id="3.30.70.270">
    <property type="match status" value="1"/>
</dbReference>
<evidence type="ECO:0000313" key="4">
    <source>
        <dbReference type="Proteomes" id="UP000237351"/>
    </source>
</evidence>
<dbReference type="SUPFAM" id="SSF55073">
    <property type="entry name" value="Nucleotide cyclase"/>
    <property type="match status" value="1"/>
</dbReference>
<sequence>MVKAVQKLETEDLLKLYGDISFRVDLTSDQILWQGPISLLIEEASSQMNGPSYMEYLDNQGFWHRLTAIANTSRDNSSYRVEYTLHPNGRSPVLIEEKGTVIYDFQGIPQAIHGTIQPSAEQPLKLGSKETSGYDSISHLPGPDMLHELLSSYLEQTAFSKGMSWAFLVIEFDQIMALACGHGIKPVKELVLNTAQHIRHITRFDDFLGHTTPVSFGLVVKECDQWGVAQTTERLLSLVNEVRVEGQQGETLIPKVSIGGVIFPSDFKDAASIIKSATQNAQASHLIKTEAPFIERPYPLSDSPIPFKRRRNDKKS</sequence>
<dbReference type="InterPro" id="IPR000160">
    <property type="entry name" value="GGDEF_dom"/>
</dbReference>